<gene>
    <name evidence="2" type="ORF">S01H1_74387</name>
</gene>
<feature type="non-terminal residue" evidence="2">
    <location>
        <position position="219"/>
    </location>
</feature>
<sequence>MMYIPTRLKKLIKKYLFIIQRKKLIKQHHLSPKTKREARLWQYPEQIKWTENQDYALYKLNDELNPFERQEKEVLAAEYGVCQEIAALGGVVLDNGCGTGRCIDRIMQFPLCRVKKIIGVDIATEFLKRAAKKSIKGLYFDKIELHLASVDDLFFIPDHSVDFAIAMYRTFGNLPDEVKEKHLQEMKRILKKNSYYVLSLANRRFMSTIVGYYQRFSGA</sequence>
<protein>
    <recommendedName>
        <fullName evidence="1">Methyltransferase domain-containing protein</fullName>
    </recommendedName>
</protein>
<dbReference type="SUPFAM" id="SSF53335">
    <property type="entry name" value="S-adenosyl-L-methionine-dependent methyltransferases"/>
    <property type="match status" value="1"/>
</dbReference>
<comment type="caution">
    <text evidence="2">The sequence shown here is derived from an EMBL/GenBank/DDBJ whole genome shotgun (WGS) entry which is preliminary data.</text>
</comment>
<reference evidence="2" key="1">
    <citation type="journal article" date="2014" name="Front. Microbiol.">
        <title>High frequency of phylogenetically diverse reductive dehalogenase-homologous genes in deep subseafloor sedimentary metagenomes.</title>
        <authorList>
            <person name="Kawai M."/>
            <person name="Futagami T."/>
            <person name="Toyoda A."/>
            <person name="Takaki Y."/>
            <person name="Nishi S."/>
            <person name="Hori S."/>
            <person name="Arai W."/>
            <person name="Tsubouchi T."/>
            <person name="Morono Y."/>
            <person name="Uchiyama I."/>
            <person name="Ito T."/>
            <person name="Fujiyama A."/>
            <person name="Inagaki F."/>
            <person name="Takami H."/>
        </authorList>
    </citation>
    <scope>NUCLEOTIDE SEQUENCE</scope>
    <source>
        <strain evidence="2">Expedition CK06-06</strain>
    </source>
</reference>
<dbReference type="AlphaFoldDB" id="X0XMF1"/>
<evidence type="ECO:0000313" key="2">
    <source>
        <dbReference type="EMBL" id="GAG36477.1"/>
    </source>
</evidence>
<dbReference type="EMBL" id="BARS01049763">
    <property type="protein sequence ID" value="GAG36477.1"/>
    <property type="molecule type" value="Genomic_DNA"/>
</dbReference>
<dbReference type="Pfam" id="PF13649">
    <property type="entry name" value="Methyltransf_25"/>
    <property type="match status" value="1"/>
</dbReference>
<proteinExistence type="predicted"/>
<organism evidence="2">
    <name type="scientific">marine sediment metagenome</name>
    <dbReference type="NCBI Taxonomy" id="412755"/>
    <lineage>
        <taxon>unclassified sequences</taxon>
        <taxon>metagenomes</taxon>
        <taxon>ecological metagenomes</taxon>
    </lineage>
</organism>
<dbReference type="InterPro" id="IPR041698">
    <property type="entry name" value="Methyltransf_25"/>
</dbReference>
<feature type="domain" description="Methyltransferase" evidence="1">
    <location>
        <begin position="92"/>
        <end position="192"/>
    </location>
</feature>
<dbReference type="InterPro" id="IPR029063">
    <property type="entry name" value="SAM-dependent_MTases_sf"/>
</dbReference>
<dbReference type="Gene3D" id="3.40.50.150">
    <property type="entry name" value="Vaccinia Virus protein VP39"/>
    <property type="match status" value="1"/>
</dbReference>
<name>X0XMF1_9ZZZZ</name>
<accession>X0XMF1</accession>
<dbReference type="CDD" id="cd02440">
    <property type="entry name" value="AdoMet_MTases"/>
    <property type="match status" value="1"/>
</dbReference>
<evidence type="ECO:0000259" key="1">
    <source>
        <dbReference type="Pfam" id="PF13649"/>
    </source>
</evidence>